<proteinExistence type="predicted"/>
<dbReference type="Proteomes" id="UP000317977">
    <property type="component" value="Unassembled WGS sequence"/>
</dbReference>
<name>A0A5C6F695_9BACT</name>
<dbReference type="EMBL" id="SJPX01000002">
    <property type="protein sequence ID" value="TWU55359.1"/>
    <property type="molecule type" value="Genomic_DNA"/>
</dbReference>
<dbReference type="AlphaFoldDB" id="A0A5C6F695"/>
<protein>
    <submittedName>
        <fullName evidence="1">Uncharacterized protein</fullName>
    </submittedName>
</protein>
<sequence>MKGGRLQGIRNADCRTSSLRGAHVISPKHASQQSDSITMVVAEFYAASKFNGAMTDVIQSTLRFGRKPMGGSKTRDDCCHFPEVAWKD</sequence>
<evidence type="ECO:0000313" key="1">
    <source>
        <dbReference type="EMBL" id="TWU55359.1"/>
    </source>
</evidence>
<organism evidence="1 2">
    <name type="scientific">Rubripirellula reticaptiva</name>
    <dbReference type="NCBI Taxonomy" id="2528013"/>
    <lineage>
        <taxon>Bacteria</taxon>
        <taxon>Pseudomonadati</taxon>
        <taxon>Planctomycetota</taxon>
        <taxon>Planctomycetia</taxon>
        <taxon>Pirellulales</taxon>
        <taxon>Pirellulaceae</taxon>
        <taxon>Rubripirellula</taxon>
    </lineage>
</organism>
<keyword evidence="2" id="KW-1185">Reference proteome</keyword>
<reference evidence="1 2" key="1">
    <citation type="submission" date="2019-02" db="EMBL/GenBank/DDBJ databases">
        <title>Deep-cultivation of Planctomycetes and their phenomic and genomic characterization uncovers novel biology.</title>
        <authorList>
            <person name="Wiegand S."/>
            <person name="Jogler M."/>
            <person name="Boedeker C."/>
            <person name="Pinto D."/>
            <person name="Vollmers J."/>
            <person name="Rivas-Marin E."/>
            <person name="Kohn T."/>
            <person name="Peeters S.H."/>
            <person name="Heuer A."/>
            <person name="Rast P."/>
            <person name="Oberbeckmann S."/>
            <person name="Bunk B."/>
            <person name="Jeske O."/>
            <person name="Meyerdierks A."/>
            <person name="Storesund J.E."/>
            <person name="Kallscheuer N."/>
            <person name="Luecker S."/>
            <person name="Lage O.M."/>
            <person name="Pohl T."/>
            <person name="Merkel B.J."/>
            <person name="Hornburger P."/>
            <person name="Mueller R.-W."/>
            <person name="Bruemmer F."/>
            <person name="Labrenz M."/>
            <person name="Spormann A.M."/>
            <person name="Op Den Camp H."/>
            <person name="Overmann J."/>
            <person name="Amann R."/>
            <person name="Jetten M.S.M."/>
            <person name="Mascher T."/>
            <person name="Medema M.H."/>
            <person name="Devos D.P."/>
            <person name="Kaster A.-K."/>
            <person name="Ovreas L."/>
            <person name="Rohde M."/>
            <person name="Galperin M.Y."/>
            <person name="Jogler C."/>
        </authorList>
    </citation>
    <scope>NUCLEOTIDE SEQUENCE [LARGE SCALE GENOMIC DNA]</scope>
    <source>
        <strain evidence="1 2">Poly59</strain>
    </source>
</reference>
<evidence type="ECO:0000313" key="2">
    <source>
        <dbReference type="Proteomes" id="UP000317977"/>
    </source>
</evidence>
<accession>A0A5C6F695</accession>
<gene>
    <name evidence="1" type="ORF">Poly59_16570</name>
</gene>
<comment type="caution">
    <text evidence="1">The sequence shown here is derived from an EMBL/GenBank/DDBJ whole genome shotgun (WGS) entry which is preliminary data.</text>
</comment>